<dbReference type="EMBL" id="CP029347">
    <property type="protein sequence ID" value="AWL13253.1"/>
    <property type="molecule type" value="Genomic_DNA"/>
</dbReference>
<accession>A0A2S2E6I7</accession>
<name>A0A2S2E6I7_9ALTE</name>
<evidence type="ECO:0000313" key="2">
    <source>
        <dbReference type="EMBL" id="AWL13253.1"/>
    </source>
</evidence>
<keyword evidence="1" id="KW-0732">Signal</keyword>
<dbReference type="RefSeq" id="WP_162558616.1">
    <property type="nucleotide sequence ID" value="NZ_CP029347.1"/>
</dbReference>
<dbReference type="AlphaFoldDB" id="A0A2S2E6I7"/>
<sequence length="306" mass="36221">MRYWNSALLLGLLIAFQVQAQQEQEHWLDQMQLEVSESLDATARWFDGFFAEEGILTKRKAGSEARIMFGWEPRSRDFAEFDSRFRVKVDLPHLEQQLDLILSDYDEQDDNTSVKAARNDAIDNRNRFSLALRWTPKEETDFRVSHRLGVGRKLQPYAKSTLQKTYAISADDKIKLEGSVYYYTQDRFGSHLMAEYERQTGDNALLRFANHYYFRDETDDWLWQHSLRHFIQTDESTALICSLYAEGVNQPNYRATEYLTSVRWRHNAVRKWLFFEVEPFVLWSREEDFKPSYGLALRVEGFFGEP</sequence>
<gene>
    <name evidence="2" type="ORF">HMF8227_02804</name>
</gene>
<evidence type="ECO:0008006" key="4">
    <source>
        <dbReference type="Google" id="ProtNLM"/>
    </source>
</evidence>
<reference evidence="2 3" key="1">
    <citation type="submission" date="2018-05" db="EMBL/GenBank/DDBJ databases">
        <title>Salinimonas sp. HMF8227 Genome sequencing and assembly.</title>
        <authorList>
            <person name="Kang H."/>
            <person name="Kang J."/>
            <person name="Cha I."/>
            <person name="Kim H."/>
            <person name="Joh K."/>
        </authorList>
    </citation>
    <scope>NUCLEOTIDE SEQUENCE [LARGE SCALE GENOMIC DNA]</scope>
    <source>
        <strain evidence="2 3">HMF8227</strain>
    </source>
</reference>
<feature type="chain" id="PRO_5015553659" description="Alginate export domain-containing protein" evidence="1">
    <location>
        <begin position="21"/>
        <end position="306"/>
    </location>
</feature>
<proteinExistence type="predicted"/>
<dbReference type="Proteomes" id="UP000245728">
    <property type="component" value="Chromosome"/>
</dbReference>
<organism evidence="2 3">
    <name type="scientific">Saliniradius amylolyticus</name>
    <dbReference type="NCBI Taxonomy" id="2183582"/>
    <lineage>
        <taxon>Bacteria</taxon>
        <taxon>Pseudomonadati</taxon>
        <taxon>Pseudomonadota</taxon>
        <taxon>Gammaproteobacteria</taxon>
        <taxon>Alteromonadales</taxon>
        <taxon>Alteromonadaceae</taxon>
        <taxon>Saliniradius</taxon>
    </lineage>
</organism>
<dbReference type="KEGG" id="salh:HMF8227_02804"/>
<evidence type="ECO:0000313" key="3">
    <source>
        <dbReference type="Proteomes" id="UP000245728"/>
    </source>
</evidence>
<keyword evidence="3" id="KW-1185">Reference proteome</keyword>
<protein>
    <recommendedName>
        <fullName evidence="4">Alginate export domain-containing protein</fullName>
    </recommendedName>
</protein>
<feature type="signal peptide" evidence="1">
    <location>
        <begin position="1"/>
        <end position="20"/>
    </location>
</feature>
<evidence type="ECO:0000256" key="1">
    <source>
        <dbReference type="SAM" id="SignalP"/>
    </source>
</evidence>